<dbReference type="SUPFAM" id="SSF53187">
    <property type="entry name" value="Zn-dependent exopeptidases"/>
    <property type="match status" value="1"/>
</dbReference>
<evidence type="ECO:0000256" key="2">
    <source>
        <dbReference type="ARBA" id="ARBA00022438"/>
    </source>
</evidence>
<evidence type="ECO:0000256" key="1">
    <source>
        <dbReference type="ARBA" id="ARBA00009528"/>
    </source>
</evidence>
<evidence type="ECO:0000313" key="7">
    <source>
        <dbReference type="Proteomes" id="UP001162131"/>
    </source>
</evidence>
<dbReference type="InterPro" id="IPR000819">
    <property type="entry name" value="Peptidase_M17_C"/>
</dbReference>
<reference evidence="6" key="1">
    <citation type="submission" date="2021-09" db="EMBL/GenBank/DDBJ databases">
        <authorList>
            <consortium name="AG Swart"/>
            <person name="Singh M."/>
            <person name="Singh A."/>
            <person name="Seah K."/>
            <person name="Emmerich C."/>
        </authorList>
    </citation>
    <scope>NUCLEOTIDE SEQUENCE</scope>
    <source>
        <strain evidence="6">ATCC30299</strain>
    </source>
</reference>
<dbReference type="Pfam" id="PF00883">
    <property type="entry name" value="Peptidase_M17"/>
    <property type="match status" value="1"/>
</dbReference>
<keyword evidence="4" id="KW-0378">Hydrolase</keyword>
<gene>
    <name evidence="6" type="ORF">BSTOLATCC_MIC7570</name>
</gene>
<evidence type="ECO:0000259" key="5">
    <source>
        <dbReference type="PROSITE" id="PS00631"/>
    </source>
</evidence>
<dbReference type="EMBL" id="CAJZBQ010000009">
    <property type="protein sequence ID" value="CAG9312775.1"/>
    <property type="molecule type" value="Genomic_DNA"/>
</dbReference>
<dbReference type="GO" id="GO:0070006">
    <property type="term" value="F:metalloaminopeptidase activity"/>
    <property type="evidence" value="ECO:0007669"/>
    <property type="project" value="InterPro"/>
</dbReference>
<evidence type="ECO:0000256" key="3">
    <source>
        <dbReference type="ARBA" id="ARBA00022670"/>
    </source>
</evidence>
<dbReference type="GO" id="GO:0005737">
    <property type="term" value="C:cytoplasm"/>
    <property type="evidence" value="ECO:0007669"/>
    <property type="project" value="InterPro"/>
</dbReference>
<dbReference type="GO" id="GO:0006508">
    <property type="term" value="P:proteolysis"/>
    <property type="evidence" value="ECO:0007669"/>
    <property type="project" value="UniProtKB-KW"/>
</dbReference>
<organism evidence="6 7">
    <name type="scientific">Blepharisma stoltei</name>
    <dbReference type="NCBI Taxonomy" id="1481888"/>
    <lineage>
        <taxon>Eukaryota</taxon>
        <taxon>Sar</taxon>
        <taxon>Alveolata</taxon>
        <taxon>Ciliophora</taxon>
        <taxon>Postciliodesmatophora</taxon>
        <taxon>Heterotrichea</taxon>
        <taxon>Heterotrichida</taxon>
        <taxon>Blepharismidae</taxon>
        <taxon>Blepharisma</taxon>
    </lineage>
</organism>
<dbReference type="PRINTS" id="PR00481">
    <property type="entry name" value="LAMNOPPTDASE"/>
</dbReference>
<dbReference type="InterPro" id="IPR011356">
    <property type="entry name" value="Leucine_aapep/pepB"/>
</dbReference>
<name>A0AAU9ITE7_9CILI</name>
<keyword evidence="7" id="KW-1185">Reference proteome</keyword>
<dbReference type="GO" id="GO:0030145">
    <property type="term" value="F:manganese ion binding"/>
    <property type="evidence" value="ECO:0007669"/>
    <property type="project" value="InterPro"/>
</dbReference>
<keyword evidence="3" id="KW-0645">Protease</keyword>
<accession>A0AAU9ITE7</accession>
<dbReference type="AlphaFoldDB" id="A0AAU9ITE7"/>
<proteinExistence type="inferred from homology"/>
<evidence type="ECO:0000256" key="4">
    <source>
        <dbReference type="ARBA" id="ARBA00022801"/>
    </source>
</evidence>
<dbReference type="Gene3D" id="3.40.630.10">
    <property type="entry name" value="Zn peptidases"/>
    <property type="match status" value="1"/>
</dbReference>
<dbReference type="PANTHER" id="PTHR11963:SF23">
    <property type="entry name" value="CYTOSOL AMINOPEPTIDASE"/>
    <property type="match status" value="1"/>
</dbReference>
<dbReference type="PANTHER" id="PTHR11963">
    <property type="entry name" value="LEUCINE AMINOPEPTIDASE-RELATED"/>
    <property type="match status" value="1"/>
</dbReference>
<feature type="domain" description="Cytosol aminopeptidase" evidence="5">
    <location>
        <begin position="336"/>
        <end position="343"/>
    </location>
</feature>
<protein>
    <recommendedName>
        <fullName evidence="5">Cytosol aminopeptidase domain-containing protein</fullName>
    </recommendedName>
</protein>
<comment type="caution">
    <text evidence="6">The sequence shown here is derived from an EMBL/GenBank/DDBJ whole genome shotgun (WGS) entry which is preliminary data.</text>
</comment>
<comment type="similarity">
    <text evidence="1">Belongs to the peptidase M17 family.</text>
</comment>
<dbReference type="Proteomes" id="UP001162131">
    <property type="component" value="Unassembled WGS sequence"/>
</dbReference>
<sequence>MLGFSIRKVHTALKFTHNGPNLKSAVTLFDKEKGAPKSAKLNQAELDDLKTLKSIWTYPKGTYDRILYQELDEKDIFSSANKTITALKARNLENSDVLFPRGTKQEELEIWANTALLKNYKFSAKSSKENKEEENGEEKNDKKELTELNLLHNLTIDESSWNQSIHSGVCALYARDLCNTRGTEGNTEFLAAQAQKLYSDNPGKVEMQVIKGEELRERGMNLLYSVGKGASTPPYLILLKYNGNPQNTKKLALVGKGLTFDTGGLNLKPTNSIEDMYLDKSGACITLSAFKWAVEMSIPINLTCTLAIAENAISHKSYKPLDIIKSLKGLTVEIGNTDAEGRLCLADAFTYTQQQEKPDTLIDLATLTGACVVALGEQTAGIFGNDSALINQIIKSGEFYKEDLWQLPIRKEHKKAIEGAAADINNSGKSRYGGASQAASFLQNFIEKDVKWAHLDIAGPAMSKADREQFSKGGTGFGTQTLTKYIQKRVEEEAKASK</sequence>
<evidence type="ECO:0000313" key="6">
    <source>
        <dbReference type="EMBL" id="CAG9312775.1"/>
    </source>
</evidence>
<dbReference type="CDD" id="cd00433">
    <property type="entry name" value="Peptidase_M17"/>
    <property type="match status" value="1"/>
</dbReference>
<keyword evidence="2" id="KW-0031">Aminopeptidase</keyword>
<dbReference type="PROSITE" id="PS00631">
    <property type="entry name" value="CYTOSOL_AP"/>
    <property type="match status" value="1"/>
</dbReference>